<dbReference type="Proteomes" id="UP001447151">
    <property type="component" value="Unassembled WGS sequence"/>
</dbReference>
<comment type="caution">
    <text evidence="2">The sequence shown here is derived from an EMBL/GenBank/DDBJ whole genome shotgun (WGS) entry which is preliminary data.</text>
</comment>
<evidence type="ECO:0000313" key="3">
    <source>
        <dbReference type="Proteomes" id="UP001447151"/>
    </source>
</evidence>
<organism evidence="2 3">
    <name type="scientific">Neisseria polysaccharea</name>
    <dbReference type="NCBI Taxonomy" id="489"/>
    <lineage>
        <taxon>Bacteria</taxon>
        <taxon>Pseudomonadati</taxon>
        <taxon>Pseudomonadota</taxon>
        <taxon>Betaproteobacteria</taxon>
        <taxon>Neisseriales</taxon>
        <taxon>Neisseriaceae</taxon>
        <taxon>Neisseria</taxon>
    </lineage>
</organism>
<proteinExistence type="predicted"/>
<accession>A0ABV1JLA1</accession>
<dbReference type="Gene3D" id="3.90.1340.10">
    <property type="entry name" value="Phage tail collar domain"/>
    <property type="match status" value="1"/>
</dbReference>
<evidence type="ECO:0000259" key="1">
    <source>
        <dbReference type="Pfam" id="PF07484"/>
    </source>
</evidence>
<dbReference type="Pfam" id="PF07484">
    <property type="entry name" value="Collar"/>
    <property type="match status" value="1"/>
</dbReference>
<dbReference type="RefSeq" id="WP_349272487.1">
    <property type="nucleotide sequence ID" value="NZ_JBECZB010000002.1"/>
</dbReference>
<dbReference type="EMBL" id="JBECZB010000002">
    <property type="protein sequence ID" value="MEQ3510258.1"/>
    <property type="molecule type" value="Genomic_DNA"/>
</dbReference>
<feature type="domain" description="Phage tail collar" evidence="1">
    <location>
        <begin position="249"/>
        <end position="306"/>
    </location>
</feature>
<dbReference type="InterPro" id="IPR037053">
    <property type="entry name" value="Phage_tail_collar_dom_sf"/>
</dbReference>
<name>A0ABV1JLA1_NEIPO</name>
<dbReference type="SUPFAM" id="SSF88874">
    <property type="entry name" value="Receptor-binding domain of short tail fibre protein gp12"/>
    <property type="match status" value="1"/>
</dbReference>
<keyword evidence="3" id="KW-1185">Reference proteome</keyword>
<sequence length="406" mass="42439">MANLNETAQWETGIYQLETSDPVMGGPDGIDNRQAKQLANRTLWLKNQTEALQTATAGKAASATTVTAGNGLTGGGNLTASRTISLGQPGQITAQSQNAVQSSGHTHAIDTATTSRAGIVQLADRVSANPADANKAITTAAVNRAIDDLGEGVLGKITQANTRIDNAVALTGDQTITGAKIFQADIKVSASAAHAAADRYIRLGADATGSYAVNPKSGKVLYLKHDGNLTYDGNRVLTEADAQSLIPSGAVMYFARSTAPDGWLKANGAAVSRTAYAALFAAIGTTYGAGDGRTTFNLPDLRGEFVRGWDDGRGIDSRRALGSAQSDAIRNITGKLDSGQNQAEQLFDNVITSGAFEKEQAIKQWTSDARDWGDAVTAVTFDASRVVPTANENRPRNIALLACIKI</sequence>
<dbReference type="InterPro" id="IPR011083">
    <property type="entry name" value="Phage_tail_collar_dom"/>
</dbReference>
<dbReference type="Gene3D" id="6.10.140.2190">
    <property type="match status" value="1"/>
</dbReference>
<protein>
    <submittedName>
        <fullName evidence="2">Phage tail protein</fullName>
    </submittedName>
</protein>
<evidence type="ECO:0000313" key="2">
    <source>
        <dbReference type="EMBL" id="MEQ3510258.1"/>
    </source>
</evidence>
<gene>
    <name evidence="2" type="ORF">ABM124_02775</name>
</gene>
<reference evidence="2 3" key="1">
    <citation type="submission" date="2024-05" db="EMBL/GenBank/DDBJ databases">
        <authorList>
            <person name="Matzinger S.R."/>
            <person name="Bankers L."/>
            <person name="Rossheim A."/>
            <person name="Hetherington-Rauth M.C."/>
            <person name="Smith A."/>
            <person name="Baird S."/>
            <person name="Polanco D."/>
        </authorList>
    </citation>
    <scope>NUCLEOTIDE SEQUENCE [LARGE SCALE GENOMIC DNA]</scope>
    <source>
        <strain evidence="2 3">2024CJ-00066</strain>
    </source>
</reference>